<dbReference type="EMBL" id="MU266418">
    <property type="protein sequence ID" value="KAH7924690.1"/>
    <property type="molecule type" value="Genomic_DNA"/>
</dbReference>
<gene>
    <name evidence="1" type="ORF">BV22DRAFT_1195712</name>
</gene>
<protein>
    <submittedName>
        <fullName evidence="1">Ribosome recycling factor</fullName>
    </submittedName>
</protein>
<keyword evidence="2" id="KW-1185">Reference proteome</keyword>
<dbReference type="Proteomes" id="UP000790709">
    <property type="component" value="Unassembled WGS sequence"/>
</dbReference>
<comment type="caution">
    <text evidence="1">The sequence shown here is derived from an EMBL/GenBank/DDBJ whole genome shotgun (WGS) entry which is preliminary data.</text>
</comment>
<name>A0ACB8BFS6_9AGAM</name>
<evidence type="ECO:0000313" key="2">
    <source>
        <dbReference type="Proteomes" id="UP000790709"/>
    </source>
</evidence>
<evidence type="ECO:0000313" key="1">
    <source>
        <dbReference type="EMBL" id="KAH7924690.1"/>
    </source>
</evidence>
<accession>A0ACB8BFS6</accession>
<proteinExistence type="predicted"/>
<reference evidence="1" key="1">
    <citation type="journal article" date="2021" name="New Phytol.">
        <title>Evolutionary innovations through gain and loss of genes in the ectomycorrhizal Boletales.</title>
        <authorList>
            <person name="Wu G."/>
            <person name="Miyauchi S."/>
            <person name="Morin E."/>
            <person name="Kuo A."/>
            <person name="Drula E."/>
            <person name="Varga T."/>
            <person name="Kohler A."/>
            <person name="Feng B."/>
            <person name="Cao Y."/>
            <person name="Lipzen A."/>
            <person name="Daum C."/>
            <person name="Hundley H."/>
            <person name="Pangilinan J."/>
            <person name="Johnson J."/>
            <person name="Barry K."/>
            <person name="LaButti K."/>
            <person name="Ng V."/>
            <person name="Ahrendt S."/>
            <person name="Min B."/>
            <person name="Choi I.G."/>
            <person name="Park H."/>
            <person name="Plett J.M."/>
            <person name="Magnuson J."/>
            <person name="Spatafora J.W."/>
            <person name="Nagy L.G."/>
            <person name="Henrissat B."/>
            <person name="Grigoriev I.V."/>
            <person name="Yang Z.L."/>
            <person name="Xu J."/>
            <person name="Martin F.M."/>
        </authorList>
    </citation>
    <scope>NUCLEOTIDE SEQUENCE</scope>
    <source>
        <strain evidence="1">KUC20120723A-06</strain>
    </source>
</reference>
<organism evidence="1 2">
    <name type="scientific">Leucogyrophana mollusca</name>
    <dbReference type="NCBI Taxonomy" id="85980"/>
    <lineage>
        <taxon>Eukaryota</taxon>
        <taxon>Fungi</taxon>
        <taxon>Dikarya</taxon>
        <taxon>Basidiomycota</taxon>
        <taxon>Agaricomycotina</taxon>
        <taxon>Agaricomycetes</taxon>
        <taxon>Agaricomycetidae</taxon>
        <taxon>Boletales</taxon>
        <taxon>Boletales incertae sedis</taxon>
        <taxon>Leucogyrophana</taxon>
    </lineage>
</organism>
<sequence>MSLTAAFRQAIPRSSARVSHNLPRCSSSLHHFIFHSPPAPVHARTYASKHKAKSTANLIPGSKQALTSEPARLEYGKAEAKMGAAVEWYRKEVAALETRASGRVTPALLAPVRVELPGKDKEFVKLEEVATVGVRDGSTLIITVFEEHMLKAVEQGLYNAKLPSIVPQRQDSQTIKIPIPKPTVEARTALGVTAQRLAEDARVQIRKTQQSSVKKGKYEKHSVELDEFQKLTDRNVAEVDKILVQMKKATGTR</sequence>